<dbReference type="RefSeq" id="WP_336473264.1">
    <property type="nucleotide sequence ID" value="NZ_JBAWSX010000009.1"/>
</dbReference>
<gene>
    <name evidence="2" type="ORF">WAZ07_16075</name>
</gene>
<comment type="caution">
    <text evidence="2">The sequence shown here is derived from an EMBL/GenBank/DDBJ whole genome shotgun (WGS) entry which is preliminary data.</text>
</comment>
<feature type="transmembrane region" description="Helical" evidence="1">
    <location>
        <begin position="20"/>
        <end position="37"/>
    </location>
</feature>
<keyword evidence="1" id="KW-1133">Transmembrane helix</keyword>
<dbReference type="Proteomes" id="UP001372526">
    <property type="component" value="Unassembled WGS sequence"/>
</dbReference>
<evidence type="ECO:0000313" key="2">
    <source>
        <dbReference type="EMBL" id="MEI4802803.1"/>
    </source>
</evidence>
<dbReference type="EMBL" id="JBAWSX010000009">
    <property type="protein sequence ID" value="MEI4802803.1"/>
    <property type="molecule type" value="Genomic_DNA"/>
</dbReference>
<keyword evidence="1" id="KW-0472">Membrane</keyword>
<organism evidence="2 3">
    <name type="scientific">Bacillus bruguierae</name>
    <dbReference type="NCBI Taxonomy" id="3127667"/>
    <lineage>
        <taxon>Bacteria</taxon>
        <taxon>Bacillati</taxon>
        <taxon>Bacillota</taxon>
        <taxon>Bacilli</taxon>
        <taxon>Bacillales</taxon>
        <taxon>Bacillaceae</taxon>
        <taxon>Bacillus</taxon>
    </lineage>
</organism>
<protein>
    <submittedName>
        <fullName evidence="2">Uncharacterized protein</fullName>
    </submittedName>
</protein>
<keyword evidence="1" id="KW-0812">Transmembrane</keyword>
<evidence type="ECO:0000313" key="3">
    <source>
        <dbReference type="Proteomes" id="UP001372526"/>
    </source>
</evidence>
<reference evidence="2 3" key="1">
    <citation type="submission" date="2024-01" db="EMBL/GenBank/DDBJ databases">
        <title>Seven novel Bacillus-like species.</title>
        <authorList>
            <person name="Liu G."/>
        </authorList>
    </citation>
    <scope>NUCLEOTIDE SEQUENCE [LARGE SCALE GENOMIC DNA]</scope>
    <source>
        <strain evidence="2 3">FJAT-51639</strain>
    </source>
</reference>
<evidence type="ECO:0000256" key="1">
    <source>
        <dbReference type="SAM" id="Phobius"/>
    </source>
</evidence>
<feature type="transmembrane region" description="Helical" evidence="1">
    <location>
        <begin position="66"/>
        <end position="83"/>
    </location>
</feature>
<name>A0ABU8FJW3_9BACI</name>
<keyword evidence="3" id="KW-1185">Reference proteome</keyword>
<sequence length="101" mass="11946">MEEYVLDIYNFLYTTDWEDIMSIVSIVLCIQFLFLYGKMNSANFSLTSPSDIQGEISLRQTNLKHVYFPIIIMLFIRYITAVVKKKEGDDHYHPICHLNFK</sequence>
<proteinExistence type="predicted"/>
<accession>A0ABU8FJW3</accession>